<dbReference type="Proteomes" id="UP000291084">
    <property type="component" value="Chromosome 4"/>
</dbReference>
<dbReference type="EMBL" id="AP015037">
    <property type="protein sequence ID" value="BAT85324.1"/>
    <property type="molecule type" value="Genomic_DNA"/>
</dbReference>
<evidence type="ECO:0000313" key="1">
    <source>
        <dbReference type="EMBL" id="BAT85324.1"/>
    </source>
</evidence>
<reference evidence="1 2" key="1">
    <citation type="journal article" date="2015" name="Sci. Rep.">
        <title>The power of single molecule real-time sequencing technology in the de novo assembly of a eukaryotic genome.</title>
        <authorList>
            <person name="Sakai H."/>
            <person name="Naito K."/>
            <person name="Ogiso-Tanaka E."/>
            <person name="Takahashi Y."/>
            <person name="Iseki K."/>
            <person name="Muto C."/>
            <person name="Satou K."/>
            <person name="Teruya K."/>
            <person name="Shiroma A."/>
            <person name="Shimoji M."/>
            <person name="Hirano T."/>
            <person name="Itoh T."/>
            <person name="Kaga A."/>
            <person name="Tomooka N."/>
        </authorList>
    </citation>
    <scope>NUCLEOTIDE SEQUENCE [LARGE SCALE GENOMIC DNA]</scope>
    <source>
        <strain evidence="2">cv. Shumari</strain>
    </source>
</reference>
<evidence type="ECO:0000313" key="2">
    <source>
        <dbReference type="Proteomes" id="UP000291084"/>
    </source>
</evidence>
<evidence type="ECO:0008006" key="3">
    <source>
        <dbReference type="Google" id="ProtNLM"/>
    </source>
</evidence>
<dbReference type="Gene3D" id="1.10.510.10">
    <property type="entry name" value="Transferase(Phosphotransferase) domain 1"/>
    <property type="match status" value="1"/>
</dbReference>
<dbReference type="AlphaFoldDB" id="A0A0S3RXL2"/>
<gene>
    <name evidence="1" type="primary">Vigan.04G285700</name>
    <name evidence="1" type="ORF">VIGAN_04285700</name>
</gene>
<protein>
    <recommendedName>
        <fullName evidence="3">Serine-threonine/tyrosine-protein kinase catalytic domain-containing protein</fullName>
    </recommendedName>
</protein>
<name>A0A0S3RXL2_PHAAN</name>
<organism evidence="1 2">
    <name type="scientific">Vigna angularis var. angularis</name>
    <dbReference type="NCBI Taxonomy" id="157739"/>
    <lineage>
        <taxon>Eukaryota</taxon>
        <taxon>Viridiplantae</taxon>
        <taxon>Streptophyta</taxon>
        <taxon>Embryophyta</taxon>
        <taxon>Tracheophyta</taxon>
        <taxon>Spermatophyta</taxon>
        <taxon>Magnoliopsida</taxon>
        <taxon>eudicotyledons</taxon>
        <taxon>Gunneridae</taxon>
        <taxon>Pentapetalae</taxon>
        <taxon>rosids</taxon>
        <taxon>fabids</taxon>
        <taxon>Fabales</taxon>
        <taxon>Fabaceae</taxon>
        <taxon>Papilionoideae</taxon>
        <taxon>50 kb inversion clade</taxon>
        <taxon>NPAAA clade</taxon>
        <taxon>indigoferoid/millettioid clade</taxon>
        <taxon>Phaseoleae</taxon>
        <taxon>Vigna</taxon>
    </lineage>
</organism>
<proteinExistence type="predicted"/>
<keyword evidence="2" id="KW-1185">Reference proteome</keyword>
<sequence length="76" mass="8703">MLPYRASLEQLVDPRMKRTFSSKALSRYADIISLCIQPARQLRPAMSEVMESLESLYQMFDIEKSDAADGTELDPF</sequence>
<accession>A0A0S3RXL2</accession>